<dbReference type="InterPro" id="IPR027417">
    <property type="entry name" value="P-loop_NTPase"/>
</dbReference>
<organism evidence="4 5">
    <name type="scientific">Batillaria attramentaria</name>
    <dbReference type="NCBI Taxonomy" id="370345"/>
    <lineage>
        <taxon>Eukaryota</taxon>
        <taxon>Metazoa</taxon>
        <taxon>Spiralia</taxon>
        <taxon>Lophotrochozoa</taxon>
        <taxon>Mollusca</taxon>
        <taxon>Gastropoda</taxon>
        <taxon>Caenogastropoda</taxon>
        <taxon>Sorbeoconcha</taxon>
        <taxon>Cerithioidea</taxon>
        <taxon>Batillariidae</taxon>
        <taxon>Batillaria</taxon>
    </lineage>
</organism>
<comment type="similarity">
    <text evidence="1">Belongs to the sulfotransferase 1 family.</text>
</comment>
<evidence type="ECO:0000313" key="4">
    <source>
        <dbReference type="EMBL" id="KAK7494049.1"/>
    </source>
</evidence>
<evidence type="ECO:0000256" key="1">
    <source>
        <dbReference type="ARBA" id="ARBA00005771"/>
    </source>
</evidence>
<dbReference type="GO" id="GO:0016740">
    <property type="term" value="F:transferase activity"/>
    <property type="evidence" value="ECO:0007669"/>
    <property type="project" value="UniProtKB-KW"/>
</dbReference>
<feature type="domain" description="Sulfotransferase" evidence="3">
    <location>
        <begin position="5"/>
        <end position="247"/>
    </location>
</feature>
<dbReference type="Gene3D" id="3.40.50.300">
    <property type="entry name" value="P-loop containing nucleotide triphosphate hydrolases"/>
    <property type="match status" value="1"/>
</dbReference>
<protein>
    <recommendedName>
        <fullName evidence="3">Sulfotransferase domain-containing protein</fullName>
    </recommendedName>
</protein>
<keyword evidence="2" id="KW-0808">Transferase</keyword>
<evidence type="ECO:0000256" key="2">
    <source>
        <dbReference type="ARBA" id="ARBA00022679"/>
    </source>
</evidence>
<dbReference type="AlphaFoldDB" id="A0ABD0L4K4"/>
<keyword evidence="5" id="KW-1185">Reference proteome</keyword>
<dbReference type="SUPFAM" id="SSF52540">
    <property type="entry name" value="P-loop containing nucleoside triphosphate hydrolases"/>
    <property type="match status" value="1"/>
</dbReference>
<dbReference type="InterPro" id="IPR000863">
    <property type="entry name" value="Sulfotransferase_dom"/>
</dbReference>
<dbReference type="Proteomes" id="UP001519460">
    <property type="component" value="Unassembled WGS sequence"/>
</dbReference>
<comment type="caution">
    <text evidence="4">The sequence shown here is derived from an EMBL/GenBank/DDBJ whole genome shotgun (WGS) entry which is preliminary data.</text>
</comment>
<proteinExistence type="inferred from homology"/>
<name>A0ABD0L4K4_9CAEN</name>
<gene>
    <name evidence="4" type="ORF">BaRGS_00014707</name>
</gene>
<evidence type="ECO:0000313" key="5">
    <source>
        <dbReference type="Proteomes" id="UP001519460"/>
    </source>
</evidence>
<reference evidence="4 5" key="1">
    <citation type="journal article" date="2023" name="Sci. Data">
        <title>Genome assembly of the Korean intertidal mud-creeper Batillaria attramentaria.</title>
        <authorList>
            <person name="Patra A.K."/>
            <person name="Ho P.T."/>
            <person name="Jun S."/>
            <person name="Lee S.J."/>
            <person name="Kim Y."/>
            <person name="Won Y.J."/>
        </authorList>
    </citation>
    <scope>NUCLEOTIDE SEQUENCE [LARGE SCALE GENOMIC DNA]</scope>
    <source>
        <strain evidence="4">Wonlab-2016</strain>
    </source>
</reference>
<evidence type="ECO:0000259" key="3">
    <source>
        <dbReference type="Pfam" id="PF00685"/>
    </source>
</evidence>
<accession>A0ABD0L4K4</accession>
<dbReference type="PANTHER" id="PTHR11783">
    <property type="entry name" value="SULFOTRANSFERASE SULT"/>
    <property type="match status" value="1"/>
</dbReference>
<dbReference type="EMBL" id="JACVVK020000087">
    <property type="protein sequence ID" value="KAK7494049.1"/>
    <property type="molecule type" value="Genomic_DNA"/>
</dbReference>
<sequence length="254" mass="28825">MTLRPDDVLMCSFPKAGSHWLWEVCSMLRQGKSVYENRPKIQLMIDFVDVEEIDEQPSPRTLNTHLPFSMLPVQEIKDKRTKIVHVYRNPKAVVVSMYFMAKTAGFAIADLKFGDFVDYFLSSQAPYGGYFGFLQQMNEFTQNNPDVPVLNVSYEGMIKDPVTNIRQLAKFLEVDVSDKLCEEIAEACSFQNMKNNFIEKSPARFGGGHVGDFQGGPGGETDDWKNYLTVAMSEKLDAVAMEKMKGLPFTLHYT</sequence>
<dbReference type="Pfam" id="PF00685">
    <property type="entry name" value="Sulfotransfer_1"/>
    <property type="match status" value="1"/>
</dbReference>